<evidence type="ECO:0000313" key="9">
    <source>
        <dbReference type="Proteomes" id="UP000243670"/>
    </source>
</evidence>
<evidence type="ECO:0000313" key="8">
    <source>
        <dbReference type="EMBL" id="AIB09606.1"/>
    </source>
</evidence>
<keyword evidence="8" id="KW-0542">Nucleomorph</keyword>
<protein>
    <submittedName>
        <fullName evidence="8">Splicing factor 3b subunit 4</fullName>
    </submittedName>
</protein>
<comment type="similarity">
    <text evidence="2">Belongs to the SF3B4 family.</text>
</comment>
<name>A0A060D6J5_9EUKA</name>
<sequence length="216" mass="24825">MDFEKGKITNQLKEKNINATLFIGNIDQKVNEEILWELFIQTGPIATLILPRDKVDFHHFGYCFVEYESVVDCDYTVKIFNPLKLYNKFITISKLNNNTTMFEVGATIFIGNLSKDVTEKLLYDSFSNFGVITKTPKILNSYMAKKIKRFGIVTYGSFESSDAAIYAMNGQYFSGRVIYVSYAYSDNSNVKHGSITERLFSENIKLSHDNLIRNYN</sequence>
<dbReference type="InterPro" id="IPR000504">
    <property type="entry name" value="RRM_dom"/>
</dbReference>
<dbReference type="GO" id="GO:0003723">
    <property type="term" value="F:RNA binding"/>
    <property type="evidence" value="ECO:0007669"/>
    <property type="project" value="UniProtKB-UniRule"/>
</dbReference>
<reference evidence="8 9" key="1">
    <citation type="journal article" date="2014" name="BMC Genomics">
        <title>Nucleomorph and plastid genome sequences of the chlorarachniophyte Lotharella oceanica: convergent reductive evolution and frequent recombination in nucleomorph-bearing algae.</title>
        <authorList>
            <person name="Tanifuji G."/>
            <person name="Onodera N.T."/>
            <person name="Brown M.W."/>
            <person name="Curtis B.A."/>
            <person name="Roger A.J."/>
            <person name="Ka-Shu Wong G."/>
            <person name="Melkonian M."/>
            <person name="Archibald J.M."/>
        </authorList>
    </citation>
    <scope>NUCLEOTIDE SEQUENCE [LARGE SCALE GENOMIC DNA]</scope>
    <source>
        <strain evidence="8 9">CCMP622</strain>
    </source>
</reference>
<dbReference type="InterPro" id="IPR052084">
    <property type="entry name" value="SF3B4_spliceosome_assoc"/>
</dbReference>
<dbReference type="EMBL" id="CP006627">
    <property type="protein sequence ID" value="AIB09606.1"/>
    <property type="molecule type" value="Genomic_DNA"/>
</dbReference>
<dbReference type="PROSITE" id="PS50102">
    <property type="entry name" value="RRM"/>
    <property type="match status" value="2"/>
</dbReference>
<dbReference type="Pfam" id="PF00076">
    <property type="entry name" value="RRM_1"/>
    <property type="match status" value="2"/>
</dbReference>
<organism evidence="8 9">
    <name type="scientific">Lotharella oceanica</name>
    <dbReference type="NCBI Taxonomy" id="641309"/>
    <lineage>
        <taxon>Eukaryota</taxon>
        <taxon>Sar</taxon>
        <taxon>Rhizaria</taxon>
        <taxon>Cercozoa</taxon>
        <taxon>Chlorarachniophyceae</taxon>
        <taxon>Lotharella</taxon>
    </lineage>
</organism>
<dbReference type="InterPro" id="IPR012677">
    <property type="entry name" value="Nucleotide-bd_a/b_plait_sf"/>
</dbReference>
<dbReference type="PANTHER" id="PTHR48030">
    <property type="entry name" value="SPLICING FACTOR 3B SUBUNIT 4"/>
    <property type="match status" value="1"/>
</dbReference>
<accession>A0A060D6J5</accession>
<evidence type="ECO:0000256" key="4">
    <source>
        <dbReference type="ARBA" id="ARBA00022884"/>
    </source>
</evidence>
<gene>
    <name evidence="8" type="primary">sf3b4</name>
    <name evidence="8" type="ORF">M951_chr1125</name>
</gene>
<dbReference type="GO" id="GO:0048026">
    <property type="term" value="P:positive regulation of mRNA splicing, via spliceosome"/>
    <property type="evidence" value="ECO:0007669"/>
    <property type="project" value="TreeGrafter"/>
</dbReference>
<evidence type="ECO:0000256" key="5">
    <source>
        <dbReference type="ARBA" id="ARBA00023242"/>
    </source>
</evidence>
<dbReference type="PANTHER" id="PTHR48030:SF3">
    <property type="entry name" value="SPLICING FACTOR 3B SUBUNIT 4"/>
    <property type="match status" value="1"/>
</dbReference>
<feature type="domain" description="RRM" evidence="7">
    <location>
        <begin position="106"/>
        <end position="185"/>
    </location>
</feature>
<comment type="subcellular location">
    <subcellularLocation>
        <location evidence="1">Nucleus</location>
    </subcellularLocation>
</comment>
<evidence type="ECO:0000256" key="1">
    <source>
        <dbReference type="ARBA" id="ARBA00004123"/>
    </source>
</evidence>
<dbReference type="GO" id="GO:0005730">
    <property type="term" value="C:nucleolus"/>
    <property type="evidence" value="ECO:0007669"/>
    <property type="project" value="TreeGrafter"/>
</dbReference>
<keyword evidence="5" id="KW-0539">Nucleus</keyword>
<evidence type="ECO:0000256" key="6">
    <source>
        <dbReference type="PROSITE-ProRule" id="PRU00176"/>
    </source>
</evidence>
<dbReference type="FunFam" id="3.30.70.330:FF:000505">
    <property type="entry name" value="Splicing factor 3B subunit 4"/>
    <property type="match status" value="1"/>
</dbReference>
<dbReference type="InterPro" id="IPR035979">
    <property type="entry name" value="RBD_domain_sf"/>
</dbReference>
<geneLocation type="nucleomorph" evidence="8"/>
<proteinExistence type="inferred from homology"/>
<keyword evidence="4 6" id="KW-0694">RNA-binding</keyword>
<evidence type="ECO:0000256" key="3">
    <source>
        <dbReference type="ARBA" id="ARBA00022737"/>
    </source>
</evidence>
<feature type="domain" description="RRM" evidence="7">
    <location>
        <begin position="19"/>
        <end position="97"/>
    </location>
</feature>
<dbReference type="GO" id="GO:0071011">
    <property type="term" value="C:precatalytic spliceosome"/>
    <property type="evidence" value="ECO:0007669"/>
    <property type="project" value="TreeGrafter"/>
</dbReference>
<evidence type="ECO:0000259" key="7">
    <source>
        <dbReference type="PROSITE" id="PS50102"/>
    </source>
</evidence>
<dbReference type="SUPFAM" id="SSF54928">
    <property type="entry name" value="RNA-binding domain, RBD"/>
    <property type="match status" value="1"/>
</dbReference>
<dbReference type="Gene3D" id="3.30.70.330">
    <property type="match status" value="2"/>
</dbReference>
<evidence type="ECO:0000256" key="2">
    <source>
        <dbReference type="ARBA" id="ARBA00008363"/>
    </source>
</evidence>
<dbReference type="SMART" id="SM00360">
    <property type="entry name" value="RRM"/>
    <property type="match status" value="2"/>
</dbReference>
<dbReference type="Proteomes" id="UP000243670">
    <property type="component" value="Nucleomorph 1"/>
</dbReference>
<keyword evidence="3" id="KW-0677">Repeat</keyword>
<dbReference type="AlphaFoldDB" id="A0A060D6J5"/>